<reference evidence="2" key="1">
    <citation type="journal article" date="2020" name="Stud. Mycol.">
        <title>101 Dothideomycetes genomes: a test case for predicting lifestyles and emergence of pathogens.</title>
        <authorList>
            <person name="Haridas S."/>
            <person name="Albert R."/>
            <person name="Binder M."/>
            <person name="Bloem J."/>
            <person name="Labutti K."/>
            <person name="Salamov A."/>
            <person name="Andreopoulos B."/>
            <person name="Baker S."/>
            <person name="Barry K."/>
            <person name="Bills G."/>
            <person name="Bluhm B."/>
            <person name="Cannon C."/>
            <person name="Castanera R."/>
            <person name="Culley D."/>
            <person name="Daum C."/>
            <person name="Ezra D."/>
            <person name="Gonzalez J."/>
            <person name="Henrissat B."/>
            <person name="Kuo A."/>
            <person name="Liang C."/>
            <person name="Lipzen A."/>
            <person name="Lutzoni F."/>
            <person name="Magnuson J."/>
            <person name="Mondo S."/>
            <person name="Nolan M."/>
            <person name="Ohm R."/>
            <person name="Pangilinan J."/>
            <person name="Park H.-J."/>
            <person name="Ramirez L."/>
            <person name="Alfaro M."/>
            <person name="Sun H."/>
            <person name="Tritt A."/>
            <person name="Yoshinaga Y."/>
            <person name="Zwiers L.-H."/>
            <person name="Turgeon B."/>
            <person name="Goodwin S."/>
            <person name="Spatafora J."/>
            <person name="Crous P."/>
            <person name="Grigoriev I."/>
        </authorList>
    </citation>
    <scope>NUCLEOTIDE SEQUENCE</scope>
    <source>
        <strain evidence="2">CBS 262.69</strain>
    </source>
</reference>
<feature type="compositionally biased region" description="Pro residues" evidence="1">
    <location>
        <begin position="31"/>
        <end position="55"/>
    </location>
</feature>
<accession>A0A6G1I1J9</accession>
<name>A0A6G1I1J9_9PEZI</name>
<dbReference type="EMBL" id="ML996692">
    <property type="protein sequence ID" value="KAF2402064.1"/>
    <property type="molecule type" value="Genomic_DNA"/>
</dbReference>
<keyword evidence="3" id="KW-1185">Reference proteome</keyword>
<gene>
    <name evidence="2" type="ORF">EJ06DRAFT_581241</name>
</gene>
<dbReference type="Proteomes" id="UP000799640">
    <property type="component" value="Unassembled WGS sequence"/>
</dbReference>
<dbReference type="AlphaFoldDB" id="A0A6G1I1J9"/>
<organism evidence="2 3">
    <name type="scientific">Trichodelitschia bisporula</name>
    <dbReference type="NCBI Taxonomy" id="703511"/>
    <lineage>
        <taxon>Eukaryota</taxon>
        <taxon>Fungi</taxon>
        <taxon>Dikarya</taxon>
        <taxon>Ascomycota</taxon>
        <taxon>Pezizomycotina</taxon>
        <taxon>Dothideomycetes</taxon>
        <taxon>Dothideomycetes incertae sedis</taxon>
        <taxon>Phaeotrichales</taxon>
        <taxon>Phaeotrichaceae</taxon>
        <taxon>Trichodelitschia</taxon>
    </lineage>
</organism>
<feature type="compositionally biased region" description="Low complexity" evidence="1">
    <location>
        <begin position="19"/>
        <end position="30"/>
    </location>
</feature>
<sequence>MRSGADITTKPPCRHDEMSSSSSSLITFSPSPSPSPASPPSPPPLRLDEAPPSPTTPAIQANNPPDHGPGAPEPAQEA</sequence>
<evidence type="ECO:0000256" key="1">
    <source>
        <dbReference type="SAM" id="MobiDB-lite"/>
    </source>
</evidence>
<feature type="region of interest" description="Disordered" evidence="1">
    <location>
        <begin position="1"/>
        <end position="78"/>
    </location>
</feature>
<protein>
    <submittedName>
        <fullName evidence="2">Uncharacterized protein</fullName>
    </submittedName>
</protein>
<evidence type="ECO:0000313" key="2">
    <source>
        <dbReference type="EMBL" id="KAF2402064.1"/>
    </source>
</evidence>
<proteinExistence type="predicted"/>
<evidence type="ECO:0000313" key="3">
    <source>
        <dbReference type="Proteomes" id="UP000799640"/>
    </source>
</evidence>